<feature type="region of interest" description="Disordered" evidence="1">
    <location>
        <begin position="81"/>
        <end position="150"/>
    </location>
</feature>
<dbReference type="EMBL" id="NRDI02000016">
    <property type="protein sequence ID" value="KAI1510600.1"/>
    <property type="molecule type" value="Genomic_DNA"/>
</dbReference>
<sequence length="180" mass="20710">MAQDKRAVEQIINQSTKQRKCNLEKALYITTARLDGRSVITYELEWAKQVALEEEELAIMEMVGIVEKDDKNAKWKARWKEFRMPETSRQKGTEPHQATSFKDKEKKQARDPELEPQQANQFKGKGKGKGKEPAEAPSPLPDLNPSIKWPHKHTIAKNALDRARKPESNCQIVMGYQRRG</sequence>
<feature type="compositionally biased region" description="Basic and acidic residues" evidence="1">
    <location>
        <begin position="81"/>
        <end position="94"/>
    </location>
</feature>
<evidence type="ECO:0000313" key="2">
    <source>
        <dbReference type="EMBL" id="KAI1510600.1"/>
    </source>
</evidence>
<gene>
    <name evidence="2" type="ORF">Ptr86124_010405</name>
</gene>
<protein>
    <submittedName>
        <fullName evidence="2">Uncharacterized protein</fullName>
    </submittedName>
</protein>
<proteinExistence type="predicted"/>
<evidence type="ECO:0000313" key="3">
    <source>
        <dbReference type="Proteomes" id="UP000249757"/>
    </source>
</evidence>
<keyword evidence="3" id="KW-1185">Reference proteome</keyword>
<evidence type="ECO:0000256" key="1">
    <source>
        <dbReference type="SAM" id="MobiDB-lite"/>
    </source>
</evidence>
<accession>A0A922N8U8</accession>
<name>A0A922N8U8_9PLEO</name>
<reference evidence="3" key="1">
    <citation type="journal article" date="2022" name="Microb. Genom.">
        <title>A global pangenome for the wheat fungal pathogen Pyrenophora tritici-repentis and prediction of effector protein structural homology.</title>
        <authorList>
            <person name="Moolhuijzen P.M."/>
            <person name="See P.T."/>
            <person name="Shi G."/>
            <person name="Powell H.R."/>
            <person name="Cockram J."/>
            <person name="Jorgensen L.N."/>
            <person name="Benslimane H."/>
            <person name="Strelkov S.E."/>
            <person name="Turner J."/>
            <person name="Liu Z."/>
            <person name="Moffat C.S."/>
        </authorList>
    </citation>
    <scope>NUCLEOTIDE SEQUENCE [LARGE SCALE GENOMIC DNA]</scope>
</reference>
<organism evidence="2 3">
    <name type="scientific">Pyrenophora tritici-repentis</name>
    <dbReference type="NCBI Taxonomy" id="45151"/>
    <lineage>
        <taxon>Eukaryota</taxon>
        <taxon>Fungi</taxon>
        <taxon>Dikarya</taxon>
        <taxon>Ascomycota</taxon>
        <taxon>Pezizomycotina</taxon>
        <taxon>Dothideomycetes</taxon>
        <taxon>Pleosporomycetidae</taxon>
        <taxon>Pleosporales</taxon>
        <taxon>Pleosporineae</taxon>
        <taxon>Pleosporaceae</taxon>
        <taxon>Pyrenophora</taxon>
    </lineage>
</organism>
<comment type="caution">
    <text evidence="2">The sequence shown here is derived from an EMBL/GenBank/DDBJ whole genome shotgun (WGS) entry which is preliminary data.</text>
</comment>
<dbReference type="Proteomes" id="UP000249757">
    <property type="component" value="Unassembled WGS sequence"/>
</dbReference>
<dbReference type="AlphaFoldDB" id="A0A922N8U8"/>
<feature type="compositionally biased region" description="Basic and acidic residues" evidence="1">
    <location>
        <begin position="101"/>
        <end position="113"/>
    </location>
</feature>